<dbReference type="EMBL" id="LSRX01000662">
    <property type="protein sequence ID" value="OLP91497.1"/>
    <property type="molecule type" value="Genomic_DNA"/>
</dbReference>
<comment type="caution">
    <text evidence="3">The sequence shown here is derived from an EMBL/GenBank/DDBJ whole genome shotgun (WGS) entry which is preliminary data.</text>
</comment>
<protein>
    <submittedName>
        <fullName evidence="3">Uncharacterized protein</fullName>
    </submittedName>
</protein>
<keyword evidence="4" id="KW-1185">Reference proteome</keyword>
<organism evidence="3 4">
    <name type="scientific">Symbiodinium microadriaticum</name>
    <name type="common">Dinoflagellate</name>
    <name type="synonym">Zooxanthella microadriatica</name>
    <dbReference type="NCBI Taxonomy" id="2951"/>
    <lineage>
        <taxon>Eukaryota</taxon>
        <taxon>Sar</taxon>
        <taxon>Alveolata</taxon>
        <taxon>Dinophyceae</taxon>
        <taxon>Suessiales</taxon>
        <taxon>Symbiodiniaceae</taxon>
        <taxon>Symbiodinium</taxon>
    </lineage>
</organism>
<feature type="transmembrane region" description="Helical" evidence="2">
    <location>
        <begin position="62"/>
        <end position="82"/>
    </location>
</feature>
<sequence>MEGRLPAISCRSSTQTHGGPDEPARSLTAARLVNVSLKDRAPTWCLPAWRGWCFPSPGVTSAILHVVGEIVAVATGGLALHLSSRRK</sequence>
<accession>A0A1Q9D8P0</accession>
<keyword evidence="2" id="KW-0472">Membrane</keyword>
<keyword evidence="2" id="KW-1133">Transmembrane helix</keyword>
<proteinExistence type="predicted"/>
<feature type="region of interest" description="Disordered" evidence="1">
    <location>
        <begin position="1"/>
        <end position="24"/>
    </location>
</feature>
<dbReference type="AlphaFoldDB" id="A0A1Q9D8P0"/>
<evidence type="ECO:0000256" key="1">
    <source>
        <dbReference type="SAM" id="MobiDB-lite"/>
    </source>
</evidence>
<name>A0A1Q9D8P0_SYMMI</name>
<gene>
    <name evidence="3" type="ORF">AK812_SmicGene26792</name>
</gene>
<keyword evidence="2" id="KW-0812">Transmembrane</keyword>
<evidence type="ECO:0000256" key="2">
    <source>
        <dbReference type="SAM" id="Phobius"/>
    </source>
</evidence>
<reference evidence="3 4" key="1">
    <citation type="submission" date="2016-02" db="EMBL/GenBank/DDBJ databases">
        <title>Genome analysis of coral dinoflagellate symbionts highlights evolutionary adaptations to a symbiotic lifestyle.</title>
        <authorList>
            <person name="Aranda M."/>
            <person name="Li Y."/>
            <person name="Liew Y.J."/>
            <person name="Baumgarten S."/>
            <person name="Simakov O."/>
            <person name="Wilson M."/>
            <person name="Piel J."/>
            <person name="Ashoor H."/>
            <person name="Bougouffa S."/>
            <person name="Bajic V.B."/>
            <person name="Ryu T."/>
            <person name="Ravasi T."/>
            <person name="Bayer T."/>
            <person name="Micklem G."/>
            <person name="Kim H."/>
            <person name="Bhak J."/>
            <person name="Lajeunesse T.C."/>
            <person name="Voolstra C.R."/>
        </authorList>
    </citation>
    <scope>NUCLEOTIDE SEQUENCE [LARGE SCALE GENOMIC DNA]</scope>
    <source>
        <strain evidence="3 4">CCMP2467</strain>
    </source>
</reference>
<dbReference type="Proteomes" id="UP000186817">
    <property type="component" value="Unassembled WGS sequence"/>
</dbReference>
<evidence type="ECO:0000313" key="3">
    <source>
        <dbReference type="EMBL" id="OLP91497.1"/>
    </source>
</evidence>
<evidence type="ECO:0000313" key="4">
    <source>
        <dbReference type="Proteomes" id="UP000186817"/>
    </source>
</evidence>